<dbReference type="InterPro" id="IPR027417">
    <property type="entry name" value="P-loop_NTPase"/>
</dbReference>
<dbReference type="PATRIC" id="fig|411473.3.peg.1353"/>
<evidence type="ECO:0000313" key="6">
    <source>
        <dbReference type="Proteomes" id="UP000016662"/>
    </source>
</evidence>
<gene>
    <name evidence="5" type="ORF">RUMCAL_01656</name>
</gene>
<name>U2KT34_9FIRM</name>
<keyword evidence="3 5" id="KW-0067">ATP-binding</keyword>
<sequence>MQNILEVRDLGRSYVNFRLEHISFSIAGGTIMGLVGENGAGKSTTIRGILGLIRRECGEVLFCGEPLNTDSVAMKEQIGVVFDSLCFSPELTVEKAGKICRSIYSNWDEAYFQELLQQFSLLPKQKVKELSRGMSMKLSLVLAFAHHPKLLILDEPTSGLDPVVRDDLLDLFLEFVQDEEHAILISTHITSDLEKVADYVTFLHAGKLLLSKPKDELLWQYGILRCGEALFQKLKSPEVLAWRKKDYSYDVLVPDREAILRKYPEAVIDQVTMDEILLLYVKGVQGK</sequence>
<dbReference type="InterPro" id="IPR051782">
    <property type="entry name" value="ABC_Transporter_VariousFunc"/>
</dbReference>
<dbReference type="EMBL" id="AWVF01000209">
    <property type="protein sequence ID" value="ERJ95240.1"/>
    <property type="molecule type" value="Genomic_DNA"/>
</dbReference>
<dbReference type="STRING" id="411473.RUMCAL_01656"/>
<dbReference type="eggNOG" id="COG1131">
    <property type="taxonomic scope" value="Bacteria"/>
</dbReference>
<dbReference type="GO" id="GO:0005524">
    <property type="term" value="F:ATP binding"/>
    <property type="evidence" value="ECO:0007669"/>
    <property type="project" value="UniProtKB-KW"/>
</dbReference>
<protein>
    <submittedName>
        <fullName evidence="5">ABC transporter, ATP-binding protein</fullName>
    </submittedName>
</protein>
<dbReference type="AlphaFoldDB" id="U2KT34"/>
<dbReference type="GO" id="GO:0016887">
    <property type="term" value="F:ATP hydrolysis activity"/>
    <property type="evidence" value="ECO:0007669"/>
    <property type="project" value="InterPro"/>
</dbReference>
<dbReference type="InterPro" id="IPR003593">
    <property type="entry name" value="AAA+_ATPase"/>
</dbReference>
<dbReference type="Pfam" id="PF00005">
    <property type="entry name" value="ABC_tran"/>
    <property type="match status" value="1"/>
</dbReference>
<evidence type="ECO:0000259" key="4">
    <source>
        <dbReference type="PROSITE" id="PS50893"/>
    </source>
</evidence>
<dbReference type="PANTHER" id="PTHR42939">
    <property type="entry name" value="ABC TRANSPORTER ATP-BINDING PROTEIN ALBC-RELATED"/>
    <property type="match status" value="1"/>
</dbReference>
<evidence type="ECO:0000256" key="1">
    <source>
        <dbReference type="ARBA" id="ARBA00022448"/>
    </source>
</evidence>
<dbReference type="PANTHER" id="PTHR42939:SF3">
    <property type="entry name" value="ABC TRANSPORTER ATP-BINDING COMPONENT"/>
    <property type="match status" value="1"/>
</dbReference>
<dbReference type="HOGENOM" id="CLU_000604_1_2_9"/>
<evidence type="ECO:0000256" key="2">
    <source>
        <dbReference type="ARBA" id="ARBA00022741"/>
    </source>
</evidence>
<dbReference type="SUPFAM" id="SSF52540">
    <property type="entry name" value="P-loop containing nucleoside triphosphate hydrolases"/>
    <property type="match status" value="1"/>
</dbReference>
<proteinExistence type="predicted"/>
<reference evidence="5 6" key="1">
    <citation type="submission" date="2013-07" db="EMBL/GenBank/DDBJ databases">
        <authorList>
            <person name="Weinstock G."/>
            <person name="Sodergren E."/>
            <person name="Wylie T."/>
            <person name="Fulton L."/>
            <person name="Fulton R."/>
            <person name="Fronick C."/>
            <person name="O'Laughlin M."/>
            <person name="Godfrey J."/>
            <person name="Miner T."/>
            <person name="Herter B."/>
            <person name="Appelbaum E."/>
            <person name="Cordes M."/>
            <person name="Lek S."/>
            <person name="Wollam A."/>
            <person name="Pepin K.H."/>
            <person name="Palsikar V.B."/>
            <person name="Mitreva M."/>
            <person name="Wilson R.K."/>
        </authorList>
    </citation>
    <scope>NUCLEOTIDE SEQUENCE [LARGE SCALE GENOMIC DNA]</scope>
    <source>
        <strain evidence="5 6">ATCC 27760</strain>
    </source>
</reference>
<dbReference type="OrthoDB" id="9804819at2"/>
<feature type="domain" description="ABC transporter" evidence="4">
    <location>
        <begin position="5"/>
        <end position="230"/>
    </location>
</feature>
<evidence type="ECO:0000313" key="5">
    <source>
        <dbReference type="EMBL" id="ERJ95240.1"/>
    </source>
</evidence>
<dbReference type="SMART" id="SM00382">
    <property type="entry name" value="AAA"/>
    <property type="match status" value="1"/>
</dbReference>
<dbReference type="CDD" id="cd03230">
    <property type="entry name" value="ABC_DR_subfamily_A"/>
    <property type="match status" value="1"/>
</dbReference>
<keyword evidence="2" id="KW-0547">Nucleotide-binding</keyword>
<keyword evidence="6" id="KW-1185">Reference proteome</keyword>
<accession>U2KT34</accession>
<dbReference type="RefSeq" id="WP_021683127.1">
    <property type="nucleotide sequence ID" value="NZ_KI260465.1"/>
</dbReference>
<dbReference type="InterPro" id="IPR003439">
    <property type="entry name" value="ABC_transporter-like_ATP-bd"/>
</dbReference>
<dbReference type="Gene3D" id="3.40.50.300">
    <property type="entry name" value="P-loop containing nucleotide triphosphate hydrolases"/>
    <property type="match status" value="1"/>
</dbReference>
<dbReference type="Proteomes" id="UP000016662">
    <property type="component" value="Unassembled WGS sequence"/>
</dbReference>
<comment type="caution">
    <text evidence="5">The sequence shown here is derived from an EMBL/GenBank/DDBJ whole genome shotgun (WGS) entry which is preliminary data.</text>
</comment>
<organism evidence="5 6">
    <name type="scientific">Ruminococcus callidus ATCC 27760</name>
    <dbReference type="NCBI Taxonomy" id="411473"/>
    <lineage>
        <taxon>Bacteria</taxon>
        <taxon>Bacillati</taxon>
        <taxon>Bacillota</taxon>
        <taxon>Clostridia</taxon>
        <taxon>Eubacteriales</taxon>
        <taxon>Oscillospiraceae</taxon>
        <taxon>Ruminococcus</taxon>
    </lineage>
</organism>
<dbReference type="PROSITE" id="PS50893">
    <property type="entry name" value="ABC_TRANSPORTER_2"/>
    <property type="match status" value="1"/>
</dbReference>
<keyword evidence="1" id="KW-0813">Transport</keyword>
<evidence type="ECO:0000256" key="3">
    <source>
        <dbReference type="ARBA" id="ARBA00022840"/>
    </source>
</evidence>